<keyword evidence="3" id="KW-1185">Reference proteome</keyword>
<dbReference type="RefSeq" id="WP_387717612.1">
    <property type="nucleotide sequence ID" value="NZ_JBIAPI010000003.1"/>
</dbReference>
<keyword evidence="1" id="KW-0732">Signal</keyword>
<evidence type="ECO:0000313" key="2">
    <source>
        <dbReference type="EMBL" id="MFF3224155.1"/>
    </source>
</evidence>
<reference evidence="2 3" key="1">
    <citation type="submission" date="2024-10" db="EMBL/GenBank/DDBJ databases">
        <title>The Natural Products Discovery Center: Release of the First 8490 Sequenced Strains for Exploring Actinobacteria Biosynthetic Diversity.</title>
        <authorList>
            <person name="Kalkreuter E."/>
            <person name="Kautsar S.A."/>
            <person name="Yang D."/>
            <person name="Bader C.D."/>
            <person name="Teijaro C.N."/>
            <person name="Fluegel L."/>
            <person name="Davis C.M."/>
            <person name="Simpson J.R."/>
            <person name="Lauterbach L."/>
            <person name="Steele A.D."/>
            <person name="Gui C."/>
            <person name="Meng S."/>
            <person name="Li G."/>
            <person name="Viehrig K."/>
            <person name="Ye F."/>
            <person name="Su P."/>
            <person name="Kiefer A.F."/>
            <person name="Nichols A."/>
            <person name="Cepeda A.J."/>
            <person name="Yan W."/>
            <person name="Fan B."/>
            <person name="Jiang Y."/>
            <person name="Adhikari A."/>
            <person name="Zheng C.-J."/>
            <person name="Schuster L."/>
            <person name="Cowan T.M."/>
            <person name="Smanski M.J."/>
            <person name="Chevrette M.G."/>
            <person name="De Carvalho L.P.S."/>
            <person name="Shen B."/>
        </authorList>
    </citation>
    <scope>NUCLEOTIDE SEQUENCE [LARGE SCALE GENOMIC DNA]</scope>
    <source>
        <strain evidence="2 3">NPDC003040</strain>
    </source>
</reference>
<comment type="caution">
    <text evidence="2">The sequence shown here is derived from an EMBL/GenBank/DDBJ whole genome shotgun (WGS) entry which is preliminary data.</text>
</comment>
<dbReference type="Proteomes" id="UP001601948">
    <property type="component" value="Unassembled WGS sequence"/>
</dbReference>
<accession>A0ABW6QSE3</accession>
<gene>
    <name evidence="2" type="ORF">ACFYV7_15285</name>
</gene>
<name>A0ABW6QSE3_9NOCA</name>
<dbReference type="EMBL" id="JBIAPI010000003">
    <property type="protein sequence ID" value="MFF3224155.1"/>
    <property type="molecule type" value="Genomic_DNA"/>
</dbReference>
<evidence type="ECO:0000313" key="3">
    <source>
        <dbReference type="Proteomes" id="UP001601948"/>
    </source>
</evidence>
<feature type="chain" id="PRO_5046874058" evidence="1">
    <location>
        <begin position="29"/>
        <end position="174"/>
    </location>
</feature>
<protein>
    <submittedName>
        <fullName evidence="2">Uncharacterized protein</fullName>
    </submittedName>
</protein>
<feature type="signal peptide" evidence="1">
    <location>
        <begin position="1"/>
        <end position="28"/>
    </location>
</feature>
<sequence length="174" mass="17779">MSMLGKVVGTAALSAALLVPLDIPTVSALPPSGRCANGDFRWTAVDGAIDMTPHMLTFTSVGVLRDCTGGPEGITGGTFTGTHIATSDCLRPADGPITVDVRWSNGATSRLSGPWSVTMQQPTTGTLDVVDGLGQGSRVQITADYEMMTPAMIGDCLGPGVRTGVGRLSATTAL</sequence>
<proteinExistence type="predicted"/>
<organism evidence="2 3">
    <name type="scientific">Nocardia suismassiliense</name>
    <dbReference type="NCBI Taxonomy" id="2077092"/>
    <lineage>
        <taxon>Bacteria</taxon>
        <taxon>Bacillati</taxon>
        <taxon>Actinomycetota</taxon>
        <taxon>Actinomycetes</taxon>
        <taxon>Mycobacteriales</taxon>
        <taxon>Nocardiaceae</taxon>
        <taxon>Nocardia</taxon>
    </lineage>
</organism>
<evidence type="ECO:0000256" key="1">
    <source>
        <dbReference type="SAM" id="SignalP"/>
    </source>
</evidence>